<keyword evidence="1" id="KW-0812">Transmembrane</keyword>
<keyword evidence="1" id="KW-0472">Membrane</keyword>
<dbReference type="Proteomes" id="UP001501476">
    <property type="component" value="Unassembled WGS sequence"/>
</dbReference>
<dbReference type="PANTHER" id="PTHR43031">
    <property type="entry name" value="FAD-DEPENDENT OXIDOREDUCTASE"/>
    <property type="match status" value="1"/>
</dbReference>
<dbReference type="Pfam" id="PF00581">
    <property type="entry name" value="Rhodanese"/>
    <property type="match status" value="1"/>
</dbReference>
<reference evidence="4" key="1">
    <citation type="journal article" date="2019" name="Int. J. Syst. Evol. Microbiol.">
        <title>The Global Catalogue of Microorganisms (GCM) 10K type strain sequencing project: providing services to taxonomists for standard genome sequencing and annotation.</title>
        <authorList>
            <consortium name="The Broad Institute Genomics Platform"/>
            <consortium name="The Broad Institute Genome Sequencing Center for Infectious Disease"/>
            <person name="Wu L."/>
            <person name="Ma J."/>
        </authorList>
    </citation>
    <scope>NUCLEOTIDE SEQUENCE [LARGE SCALE GENOMIC DNA]</scope>
    <source>
        <strain evidence="4">JCM 6886</strain>
    </source>
</reference>
<dbReference type="InterPro" id="IPR050229">
    <property type="entry name" value="GlpE_sulfurtransferase"/>
</dbReference>
<dbReference type="EMBL" id="BAAADG010000018">
    <property type="protein sequence ID" value="GAA0231590.1"/>
    <property type="molecule type" value="Genomic_DNA"/>
</dbReference>
<accession>A0ABP3DIB6</accession>
<proteinExistence type="predicted"/>
<keyword evidence="1" id="KW-1133">Transmembrane helix</keyword>
<feature type="transmembrane region" description="Helical" evidence="1">
    <location>
        <begin position="12"/>
        <end position="30"/>
    </location>
</feature>
<dbReference type="CDD" id="cd00158">
    <property type="entry name" value="RHOD"/>
    <property type="match status" value="1"/>
</dbReference>
<organism evidence="3 4">
    <name type="scientific">Methylophaga marina</name>
    <dbReference type="NCBI Taxonomy" id="45495"/>
    <lineage>
        <taxon>Bacteria</taxon>
        <taxon>Pseudomonadati</taxon>
        <taxon>Pseudomonadota</taxon>
        <taxon>Gammaproteobacteria</taxon>
        <taxon>Thiotrichales</taxon>
        <taxon>Piscirickettsiaceae</taxon>
        <taxon>Methylophaga</taxon>
    </lineage>
</organism>
<sequence length="139" mass="15727">MENLGEFIVNHWILSTAWIVLAWLVFSDAINRKLTGLHPLDVNQSVRLVNQYKGKFVDVREPEEFEKGHIADSVNLPLSKLDEEISKLKNKSQPLVIVCASGQRAKNAAKKFKSNDFEEVYVMTGGINGWKEAKLPLFS</sequence>
<feature type="domain" description="Rhodanese" evidence="2">
    <location>
        <begin position="50"/>
        <end position="139"/>
    </location>
</feature>
<dbReference type="SMART" id="SM00450">
    <property type="entry name" value="RHOD"/>
    <property type="match status" value="1"/>
</dbReference>
<dbReference type="RefSeq" id="WP_286305929.1">
    <property type="nucleotide sequence ID" value="NZ_AP027741.1"/>
</dbReference>
<name>A0ABP3DIB6_9GAMM</name>
<keyword evidence="4" id="KW-1185">Reference proteome</keyword>
<dbReference type="SUPFAM" id="SSF52821">
    <property type="entry name" value="Rhodanese/Cell cycle control phosphatase"/>
    <property type="match status" value="1"/>
</dbReference>
<evidence type="ECO:0000313" key="3">
    <source>
        <dbReference type="EMBL" id="GAA0231590.1"/>
    </source>
</evidence>
<protein>
    <submittedName>
        <fullName evidence="3">Rhodanese-like domain-containing protein</fullName>
    </submittedName>
</protein>
<dbReference type="PANTHER" id="PTHR43031:SF18">
    <property type="entry name" value="RHODANESE-RELATED SULFURTRANSFERASES"/>
    <property type="match status" value="1"/>
</dbReference>
<dbReference type="Gene3D" id="3.40.250.10">
    <property type="entry name" value="Rhodanese-like domain"/>
    <property type="match status" value="1"/>
</dbReference>
<evidence type="ECO:0000313" key="4">
    <source>
        <dbReference type="Proteomes" id="UP001501476"/>
    </source>
</evidence>
<gene>
    <name evidence="3" type="ORF">GCM10008964_23440</name>
</gene>
<comment type="caution">
    <text evidence="3">The sequence shown here is derived from an EMBL/GenBank/DDBJ whole genome shotgun (WGS) entry which is preliminary data.</text>
</comment>
<evidence type="ECO:0000259" key="2">
    <source>
        <dbReference type="PROSITE" id="PS50206"/>
    </source>
</evidence>
<dbReference type="InterPro" id="IPR001763">
    <property type="entry name" value="Rhodanese-like_dom"/>
</dbReference>
<evidence type="ECO:0000256" key="1">
    <source>
        <dbReference type="SAM" id="Phobius"/>
    </source>
</evidence>
<dbReference type="PROSITE" id="PS50206">
    <property type="entry name" value="RHODANESE_3"/>
    <property type="match status" value="1"/>
</dbReference>
<dbReference type="InterPro" id="IPR036873">
    <property type="entry name" value="Rhodanese-like_dom_sf"/>
</dbReference>